<dbReference type="GO" id="GO:0006431">
    <property type="term" value="P:methionyl-tRNA aminoacylation"/>
    <property type="evidence" value="ECO:0007669"/>
    <property type="project" value="InterPro"/>
</dbReference>
<dbReference type="AlphaFoldDB" id="A0A1Y2FHN1"/>
<evidence type="ECO:0000259" key="13">
    <source>
        <dbReference type="Pfam" id="PF09334"/>
    </source>
</evidence>
<evidence type="ECO:0000256" key="6">
    <source>
        <dbReference type="ARBA" id="ARBA00022741"/>
    </source>
</evidence>
<dbReference type="OMA" id="HLNTTEY"/>
<dbReference type="InterPro" id="IPR009080">
    <property type="entry name" value="tRNAsynth_Ia_anticodon-bd"/>
</dbReference>
<evidence type="ECO:0000256" key="8">
    <source>
        <dbReference type="ARBA" id="ARBA00022917"/>
    </source>
</evidence>
<protein>
    <recommendedName>
        <fullName evidence="3">methionine--tRNA ligase</fullName>
        <ecNumber evidence="3">6.1.1.10</ecNumber>
    </recommendedName>
    <alternativeName>
        <fullName evidence="10">Methionyl-tRNA synthetase</fullName>
    </alternativeName>
</protein>
<dbReference type="Pfam" id="PF09334">
    <property type="entry name" value="tRNA-synt_1g"/>
    <property type="match status" value="1"/>
</dbReference>
<dbReference type="InterPro" id="IPR033911">
    <property type="entry name" value="MetRS_core"/>
</dbReference>
<evidence type="ECO:0000256" key="3">
    <source>
        <dbReference type="ARBA" id="ARBA00012838"/>
    </source>
</evidence>
<evidence type="ECO:0000313" key="16">
    <source>
        <dbReference type="Proteomes" id="UP000193685"/>
    </source>
</evidence>
<dbReference type="CDD" id="cd00814">
    <property type="entry name" value="MetRS_core"/>
    <property type="match status" value="1"/>
</dbReference>
<feature type="domain" description="Methionyl-tRNA synthetase anticodon-binding" evidence="14">
    <location>
        <begin position="642"/>
        <end position="779"/>
    </location>
</feature>
<keyword evidence="5 12" id="KW-0436">Ligase</keyword>
<dbReference type="Gene3D" id="1.10.730.10">
    <property type="entry name" value="Isoleucyl-tRNA Synthetase, Domain 1"/>
    <property type="match status" value="1"/>
</dbReference>
<dbReference type="SUPFAM" id="SSF47323">
    <property type="entry name" value="Anticodon-binding domain of a subclass of class I aminoacyl-tRNA synthetases"/>
    <property type="match status" value="1"/>
</dbReference>
<dbReference type="PANTHER" id="PTHR45765:SF1">
    <property type="entry name" value="METHIONINE--TRNA LIGASE, CYTOPLASMIC"/>
    <property type="match status" value="1"/>
</dbReference>
<evidence type="ECO:0000256" key="1">
    <source>
        <dbReference type="ARBA" id="ARBA00004496"/>
    </source>
</evidence>
<dbReference type="STRING" id="56484.A0A1Y2FHN1"/>
<dbReference type="EC" id="6.1.1.10" evidence="3"/>
<dbReference type="GO" id="GO:0017102">
    <property type="term" value="C:methionyl glutamyl tRNA synthetase complex"/>
    <property type="evidence" value="ECO:0007669"/>
    <property type="project" value="UniProtKB-ARBA"/>
</dbReference>
<evidence type="ECO:0000256" key="4">
    <source>
        <dbReference type="ARBA" id="ARBA00022490"/>
    </source>
</evidence>
<dbReference type="GO" id="GO:0005524">
    <property type="term" value="F:ATP binding"/>
    <property type="evidence" value="ECO:0007669"/>
    <property type="project" value="UniProtKB-KW"/>
</dbReference>
<dbReference type="CDD" id="cd07957">
    <property type="entry name" value="Anticodon_Ia_Met"/>
    <property type="match status" value="1"/>
</dbReference>
<evidence type="ECO:0000256" key="2">
    <source>
        <dbReference type="ARBA" id="ARBA00005594"/>
    </source>
</evidence>
<dbReference type="GO" id="GO:0017101">
    <property type="term" value="C:aminoacyl-tRNA synthetase multienzyme complex"/>
    <property type="evidence" value="ECO:0007669"/>
    <property type="project" value="TreeGrafter"/>
</dbReference>
<evidence type="ECO:0000259" key="14">
    <source>
        <dbReference type="Pfam" id="PF19303"/>
    </source>
</evidence>
<evidence type="ECO:0000256" key="10">
    <source>
        <dbReference type="ARBA" id="ARBA00030904"/>
    </source>
</evidence>
<dbReference type="GeneID" id="63784890"/>
<dbReference type="FunFam" id="2.20.28.20:FF:000001">
    <property type="entry name" value="Methionine--tRNA ligase"/>
    <property type="match status" value="1"/>
</dbReference>
<dbReference type="PRINTS" id="PR01041">
    <property type="entry name" value="TRNASYNTHMET"/>
</dbReference>
<dbReference type="Gene3D" id="3.40.50.620">
    <property type="entry name" value="HUPs"/>
    <property type="match status" value="1"/>
</dbReference>
<dbReference type="InterPro" id="IPR029038">
    <property type="entry name" value="MetRS_Zn"/>
</dbReference>
<dbReference type="InterPro" id="IPR023458">
    <property type="entry name" value="Met-tRNA_ligase_1"/>
</dbReference>
<name>A0A1Y2FHN1_PROLT</name>
<evidence type="ECO:0000256" key="12">
    <source>
        <dbReference type="RuleBase" id="RU363039"/>
    </source>
</evidence>
<dbReference type="InterPro" id="IPR014729">
    <property type="entry name" value="Rossmann-like_a/b/a_fold"/>
</dbReference>
<dbReference type="EMBL" id="MCFI01000008">
    <property type="protein sequence ID" value="ORY83117.1"/>
    <property type="molecule type" value="Genomic_DNA"/>
</dbReference>
<dbReference type="Proteomes" id="UP000193685">
    <property type="component" value="Unassembled WGS sequence"/>
</dbReference>
<evidence type="ECO:0000313" key="15">
    <source>
        <dbReference type="EMBL" id="ORY83117.1"/>
    </source>
</evidence>
<dbReference type="InterPro" id="IPR015413">
    <property type="entry name" value="Methionyl/Leucyl_tRNA_Synth"/>
</dbReference>
<reference evidence="15 16" key="1">
    <citation type="submission" date="2016-07" db="EMBL/GenBank/DDBJ databases">
        <title>Pervasive Adenine N6-methylation of Active Genes in Fungi.</title>
        <authorList>
            <consortium name="DOE Joint Genome Institute"/>
            <person name="Mondo S.J."/>
            <person name="Dannebaum R.O."/>
            <person name="Kuo R.C."/>
            <person name="Labutti K."/>
            <person name="Haridas S."/>
            <person name="Kuo A."/>
            <person name="Salamov A."/>
            <person name="Ahrendt S.R."/>
            <person name="Lipzen A."/>
            <person name="Sullivan W."/>
            <person name="Andreopoulos W.B."/>
            <person name="Clum A."/>
            <person name="Lindquist E."/>
            <person name="Daum C."/>
            <person name="Ramamoorthy G.K."/>
            <person name="Gryganskyi A."/>
            <person name="Culley D."/>
            <person name="Magnuson J.K."/>
            <person name="James T.Y."/>
            <person name="O'Malley M.A."/>
            <person name="Stajich J.E."/>
            <person name="Spatafora J.W."/>
            <person name="Visel A."/>
            <person name="Grigoriev I.V."/>
        </authorList>
    </citation>
    <scope>NUCLEOTIDE SEQUENCE [LARGE SCALE GENOMIC DNA]</scope>
    <source>
        <strain evidence="15 16">12-1054</strain>
    </source>
</reference>
<evidence type="ECO:0000256" key="7">
    <source>
        <dbReference type="ARBA" id="ARBA00022840"/>
    </source>
</evidence>
<dbReference type="GO" id="GO:0004825">
    <property type="term" value="F:methionine-tRNA ligase activity"/>
    <property type="evidence" value="ECO:0007669"/>
    <property type="project" value="UniProtKB-EC"/>
</dbReference>
<dbReference type="FunFam" id="1.10.730.10:FF:000037">
    <property type="entry name" value="Methionyl-tRNA synthetase"/>
    <property type="match status" value="1"/>
</dbReference>
<dbReference type="PROSITE" id="PS00178">
    <property type="entry name" value="AA_TRNA_LIGASE_I"/>
    <property type="match status" value="1"/>
</dbReference>
<evidence type="ECO:0000256" key="9">
    <source>
        <dbReference type="ARBA" id="ARBA00023146"/>
    </source>
</evidence>
<dbReference type="SUPFAM" id="SSF57770">
    <property type="entry name" value="Methionyl-tRNA synthetase (MetRS), Zn-domain"/>
    <property type="match status" value="1"/>
</dbReference>
<comment type="caution">
    <text evidence="15">The sequence shown here is derived from an EMBL/GenBank/DDBJ whole genome shotgun (WGS) entry which is preliminary data.</text>
</comment>
<accession>A0A1Y2FHN1</accession>
<evidence type="ECO:0000256" key="5">
    <source>
        <dbReference type="ARBA" id="ARBA00022598"/>
    </source>
</evidence>
<evidence type="ECO:0000256" key="11">
    <source>
        <dbReference type="ARBA" id="ARBA00047364"/>
    </source>
</evidence>
<comment type="subcellular location">
    <subcellularLocation>
        <location evidence="1">Cytoplasm</location>
    </subcellularLocation>
</comment>
<dbReference type="GO" id="GO:0010494">
    <property type="term" value="C:cytoplasmic stress granule"/>
    <property type="evidence" value="ECO:0007669"/>
    <property type="project" value="UniProtKB-ARBA"/>
</dbReference>
<dbReference type="InterPro" id="IPR001412">
    <property type="entry name" value="aa-tRNA-synth_I_CS"/>
</dbReference>
<keyword evidence="16" id="KW-1185">Reference proteome</keyword>
<feature type="domain" description="Methionyl/Leucyl tRNA synthetase" evidence="13">
    <location>
        <begin position="226"/>
        <end position="616"/>
    </location>
</feature>
<keyword evidence="8 12" id="KW-0648">Protein biosynthesis</keyword>
<comment type="similarity">
    <text evidence="2 12">Belongs to the class-I aminoacyl-tRNA synthetase family.</text>
</comment>
<keyword evidence="7 12" id="KW-0067">ATP-binding</keyword>
<dbReference type="InterPro" id="IPR041872">
    <property type="entry name" value="Anticodon_Met"/>
</dbReference>
<gene>
    <name evidence="15" type="ORF">BCR37DRAFT_367091</name>
</gene>
<proteinExistence type="inferred from homology"/>
<keyword evidence="9 12" id="KW-0030">Aminoacyl-tRNA synthetase</keyword>
<dbReference type="PANTHER" id="PTHR45765">
    <property type="entry name" value="METHIONINE--TRNA LIGASE"/>
    <property type="match status" value="1"/>
</dbReference>
<dbReference type="Pfam" id="PF19303">
    <property type="entry name" value="Anticodon_3"/>
    <property type="match status" value="1"/>
</dbReference>
<sequence>MSAAKVTLPPADASSQLFSDALKVCIAQQAFNARVDITSGEGTETVVLSIVKENRSLHQANAIVRYLAASADQIITPAQSSLIEYEETFIAAHSQAKPDATLFESLSKVLVTAQLDPTTLNAAQIILFSSLYRFISKAPALDREKYAALYTWFDGVLQREEVMKGVQMAAELTAGQVVGKKSKKAKTVTPTIARTVSAKDRKIRSGVEVKALSQKEILPVEGERNVLITSALPYVNNVPHLGNIIGSVLSADVYARYCKARNVNTLFVCGTDEYGTATETKALEEGCTSQELCDKFHKIHSDVYEWFEIGFDHFGRTTTAKQTEIAQDIFLRLKENDYLVEKSTTQLYDETHSKFLADRYVEGICPICQYEDARGDQCDGCGNLLNPLELKEPRSKLGGKVIVRDSNHIFLSLDKLQPATEAWSKESSQKGKWSSNGIGITNSWLKKGLTDRCITRDLKWGTPVPMESMKDKVLYVWFDATIGYISITANYTDSWQKWWRNPDNVQLYQFMGKDNVPFHTVVFPASLIGTGEKWTMLHHINTTEYLQYEGGKFSKSRNVGVFGNNAQDTGILASVWRYYLLASRPESQDTMFAWSDFISKNNAELLANFGNFVNRVIKFVNAKYEGVVPDFEPEAAIGLVNHEGFIQDINRFLAQYIDLLDHVKERAALAVLMQMSSRGNQFLQDNKIDNALFTNEPAKCAAVVGHALNLIYLLSSLAWPYMPSTAESIVEQLNAPLARIPDEWTFDLLPGHVIGLPQYLFTRIDESKEEQWKKQYGGGSNV</sequence>
<keyword evidence="4" id="KW-0963">Cytoplasm</keyword>
<dbReference type="RefSeq" id="XP_040725698.1">
    <property type="nucleotide sequence ID" value="XM_040868291.1"/>
</dbReference>
<keyword evidence="6 12" id="KW-0547">Nucleotide-binding</keyword>
<dbReference type="NCBIfam" id="TIGR00398">
    <property type="entry name" value="metG"/>
    <property type="match status" value="1"/>
</dbReference>
<dbReference type="Gene3D" id="2.20.28.20">
    <property type="entry name" value="Methionyl-tRNA synthetase, Zn-domain"/>
    <property type="match status" value="1"/>
</dbReference>
<organism evidence="15 16">
    <name type="scientific">Protomyces lactucae-debilis</name>
    <dbReference type="NCBI Taxonomy" id="2754530"/>
    <lineage>
        <taxon>Eukaryota</taxon>
        <taxon>Fungi</taxon>
        <taxon>Dikarya</taxon>
        <taxon>Ascomycota</taxon>
        <taxon>Taphrinomycotina</taxon>
        <taxon>Taphrinomycetes</taxon>
        <taxon>Taphrinales</taxon>
        <taxon>Protomycetaceae</taxon>
        <taxon>Protomyces</taxon>
    </lineage>
</organism>
<dbReference type="GO" id="GO:0005829">
    <property type="term" value="C:cytosol"/>
    <property type="evidence" value="ECO:0007669"/>
    <property type="project" value="TreeGrafter"/>
</dbReference>
<dbReference type="SUPFAM" id="SSF52374">
    <property type="entry name" value="Nucleotidylyl transferase"/>
    <property type="match status" value="1"/>
</dbReference>
<dbReference type="OrthoDB" id="5844513at2759"/>
<comment type="catalytic activity">
    <reaction evidence="11">
        <text>tRNA(Met) + L-methionine + ATP = L-methionyl-tRNA(Met) + AMP + diphosphate</text>
        <dbReference type="Rhea" id="RHEA:13481"/>
        <dbReference type="Rhea" id="RHEA-COMP:9667"/>
        <dbReference type="Rhea" id="RHEA-COMP:9698"/>
        <dbReference type="ChEBI" id="CHEBI:30616"/>
        <dbReference type="ChEBI" id="CHEBI:33019"/>
        <dbReference type="ChEBI" id="CHEBI:57844"/>
        <dbReference type="ChEBI" id="CHEBI:78442"/>
        <dbReference type="ChEBI" id="CHEBI:78530"/>
        <dbReference type="ChEBI" id="CHEBI:456215"/>
        <dbReference type="EC" id="6.1.1.10"/>
    </reaction>
</comment>
<dbReference type="InterPro" id="IPR014758">
    <property type="entry name" value="Met-tRNA_synth"/>
</dbReference>